<dbReference type="SUPFAM" id="SSF47413">
    <property type="entry name" value="lambda repressor-like DNA-binding domains"/>
    <property type="match status" value="1"/>
</dbReference>
<reference evidence="7 8" key="1">
    <citation type="submission" date="2019-11" db="EMBL/GenBank/DDBJ databases">
        <title>Whole-genome sequencing of Allorhizobium vitis.</title>
        <authorList>
            <person name="Gan H.M."/>
            <person name="Savka M.A."/>
        </authorList>
    </citation>
    <scope>NUCLEOTIDE SEQUENCE [LARGE SCALE GENOMIC DNA]</scope>
    <source>
        <strain evidence="6 8">RF2/1</strain>
        <strain evidence="5 7">T1/7</strain>
    </source>
</reference>
<dbReference type="AlphaFoldDB" id="A0ABD6H8H1"/>
<evidence type="ECO:0000256" key="3">
    <source>
        <dbReference type="ARBA" id="ARBA00023163"/>
    </source>
</evidence>
<dbReference type="GO" id="GO:0006355">
    <property type="term" value="P:regulation of DNA-templated transcription"/>
    <property type="evidence" value="ECO:0007669"/>
    <property type="project" value="UniProtKB-ARBA"/>
</dbReference>
<organism evidence="6 8">
    <name type="scientific">Agrobacterium vitis</name>
    <name type="common">Rhizobium vitis</name>
    <dbReference type="NCBI Taxonomy" id="373"/>
    <lineage>
        <taxon>Bacteria</taxon>
        <taxon>Pseudomonadati</taxon>
        <taxon>Pseudomonadota</taxon>
        <taxon>Alphaproteobacteria</taxon>
        <taxon>Hyphomicrobiales</taxon>
        <taxon>Rhizobiaceae</taxon>
        <taxon>Rhizobium/Agrobacterium group</taxon>
        <taxon>Agrobacterium</taxon>
    </lineage>
</organism>
<dbReference type="InterPro" id="IPR000843">
    <property type="entry name" value="HTH_LacI"/>
</dbReference>
<protein>
    <submittedName>
        <fullName evidence="6">LacI family DNA-binding transcriptional regulator</fullName>
    </submittedName>
</protein>
<dbReference type="EMBL" id="MBFE02000007">
    <property type="protein sequence ID" value="MUO42429.1"/>
    <property type="molecule type" value="Genomic_DNA"/>
</dbReference>
<dbReference type="InterPro" id="IPR046335">
    <property type="entry name" value="LacI/GalR-like_sensor"/>
</dbReference>
<sequence>MNAQAKTGGRVGKKIRASGNRLTLNEVAEKVGVSPITISRALNKPEKVSPGLRETILKIVEELGYVPDYAARALASRNSNTIGVLSSLLGTNIFPRVMKGIEDRARGTGLRIQYVNTRYDPDEELYQLRQFFAQKPTGIIIGGVQVDPRVTEMLHDAPCPVVQFIDISYPPVDMAIGINNAAAADVAIRHLLDVGYHRIAFCSTGTDIPVRMRLESYRNRLREAGLYNPDLEVNVDANDCFGSAGKTLDTLFAADPEVDAVLCCHDDLALGLLFECQRRGISIPDRLGLCSFTDLDYCAHTVPGLTTVRTPLYQLGYRATDMIIRSQDKSRQKHTTDLGFELIARGSTRRPKP</sequence>
<evidence type="ECO:0000313" key="7">
    <source>
        <dbReference type="Proteomes" id="UP000179454"/>
    </source>
</evidence>
<dbReference type="SUPFAM" id="SSF53822">
    <property type="entry name" value="Periplasmic binding protein-like I"/>
    <property type="match status" value="1"/>
</dbReference>
<dbReference type="Gene3D" id="3.40.50.2300">
    <property type="match status" value="2"/>
</dbReference>
<dbReference type="Proteomes" id="UP000179536">
    <property type="component" value="Unassembled WGS sequence"/>
</dbReference>
<dbReference type="PANTHER" id="PTHR30146">
    <property type="entry name" value="LACI-RELATED TRANSCRIPTIONAL REPRESSOR"/>
    <property type="match status" value="1"/>
</dbReference>
<keyword evidence="2 6" id="KW-0238">DNA-binding</keyword>
<evidence type="ECO:0000313" key="8">
    <source>
        <dbReference type="Proteomes" id="UP000179536"/>
    </source>
</evidence>
<dbReference type="Gene3D" id="1.10.260.40">
    <property type="entry name" value="lambda repressor-like DNA-binding domains"/>
    <property type="match status" value="1"/>
</dbReference>
<keyword evidence="1" id="KW-0805">Transcription regulation</keyword>
<proteinExistence type="predicted"/>
<keyword evidence="7" id="KW-1185">Reference proteome</keyword>
<dbReference type="InterPro" id="IPR010982">
    <property type="entry name" value="Lambda_DNA-bd_dom_sf"/>
</dbReference>
<gene>
    <name evidence="6" type="ORF">BBK91_011005</name>
    <name evidence="5" type="ORF">BBL17_011615</name>
</gene>
<dbReference type="CDD" id="cd01392">
    <property type="entry name" value="HTH_LacI"/>
    <property type="match status" value="1"/>
</dbReference>
<name>A0ABD6H8H1_AGRVI</name>
<keyword evidence="3" id="KW-0804">Transcription</keyword>
<dbReference type="Pfam" id="PF13377">
    <property type="entry name" value="Peripla_BP_3"/>
    <property type="match status" value="1"/>
</dbReference>
<feature type="domain" description="HTH lacI-type" evidence="4">
    <location>
        <begin position="22"/>
        <end position="76"/>
    </location>
</feature>
<dbReference type="EMBL" id="MBFA02000006">
    <property type="protein sequence ID" value="MUP10398.1"/>
    <property type="molecule type" value="Genomic_DNA"/>
</dbReference>
<dbReference type="Pfam" id="PF00356">
    <property type="entry name" value="LacI"/>
    <property type="match status" value="1"/>
</dbReference>
<dbReference type="PANTHER" id="PTHR30146:SF2">
    <property type="entry name" value="HTH-TYPE TRANSCRIPTIONAL REGULATOR GNTR"/>
    <property type="match status" value="1"/>
</dbReference>
<dbReference type="PROSITE" id="PS00356">
    <property type="entry name" value="HTH_LACI_1"/>
    <property type="match status" value="1"/>
</dbReference>
<evidence type="ECO:0000313" key="5">
    <source>
        <dbReference type="EMBL" id="MUO42429.1"/>
    </source>
</evidence>
<dbReference type="SMART" id="SM00354">
    <property type="entry name" value="HTH_LACI"/>
    <property type="match status" value="1"/>
</dbReference>
<evidence type="ECO:0000259" key="4">
    <source>
        <dbReference type="PROSITE" id="PS50932"/>
    </source>
</evidence>
<dbReference type="CDD" id="cd01575">
    <property type="entry name" value="PBP1_GntR"/>
    <property type="match status" value="1"/>
</dbReference>
<evidence type="ECO:0000256" key="2">
    <source>
        <dbReference type="ARBA" id="ARBA00023125"/>
    </source>
</evidence>
<comment type="caution">
    <text evidence="6">The sequence shown here is derived from an EMBL/GenBank/DDBJ whole genome shotgun (WGS) entry which is preliminary data.</text>
</comment>
<evidence type="ECO:0000313" key="6">
    <source>
        <dbReference type="EMBL" id="MUP10398.1"/>
    </source>
</evidence>
<dbReference type="GO" id="GO:0003677">
    <property type="term" value="F:DNA binding"/>
    <property type="evidence" value="ECO:0007669"/>
    <property type="project" value="UniProtKB-KW"/>
</dbReference>
<dbReference type="Proteomes" id="UP000179454">
    <property type="component" value="Unassembled WGS sequence"/>
</dbReference>
<accession>A0ABD6H8H1</accession>
<dbReference type="InterPro" id="IPR028082">
    <property type="entry name" value="Peripla_BP_I"/>
</dbReference>
<evidence type="ECO:0000256" key="1">
    <source>
        <dbReference type="ARBA" id="ARBA00023015"/>
    </source>
</evidence>
<dbReference type="PROSITE" id="PS50932">
    <property type="entry name" value="HTH_LACI_2"/>
    <property type="match status" value="1"/>
</dbReference>